<dbReference type="EMBL" id="KY523104">
    <property type="protein sequence ID" value="QKU35712.1"/>
    <property type="molecule type" value="Genomic_DNA"/>
</dbReference>
<dbReference type="RefSeq" id="YP_010782391.1">
    <property type="nucleotide sequence ID" value="NC_075039.1"/>
</dbReference>
<dbReference type="GeneID" id="80519155"/>
<proteinExistence type="predicted"/>
<feature type="transmembrane region" description="Helical" evidence="1">
    <location>
        <begin position="148"/>
        <end position="168"/>
    </location>
</feature>
<evidence type="ECO:0000313" key="2">
    <source>
        <dbReference type="EMBL" id="QKU35712.1"/>
    </source>
</evidence>
<protein>
    <submittedName>
        <fullName evidence="2">Putative orfan</fullName>
    </submittedName>
</protein>
<keyword evidence="1" id="KW-1133">Transmembrane helix</keyword>
<reference evidence="2" key="1">
    <citation type="submission" date="2017-01" db="EMBL/GenBank/DDBJ databases">
        <authorList>
            <person name="Assis F.L."/>
            <person name="Abrahao J.S."/>
            <person name="Silva L."/>
            <person name="Khalil J.B."/>
            <person name="Rodrigues R."/>
            <person name="Silva L.S."/>
            <person name="Arantes T."/>
            <person name="Boratto P."/>
            <person name="Andrade M."/>
            <person name="Kroon E.G."/>
            <person name="Ribeiro B."/>
            <person name="Bergier I."/>
            <person name="Seligmann H."/>
            <person name="Ghigo E."/>
            <person name="Colson P."/>
            <person name="Levasseur A."/>
            <person name="Raoult D."/>
            <person name="Scola B.L."/>
        </authorList>
    </citation>
    <scope>NUCLEOTIDE SEQUENCE</scope>
    <source>
        <strain evidence="2">Soda lake</strain>
    </source>
</reference>
<reference evidence="2" key="2">
    <citation type="journal article" date="2018" name="Nat. Commun.">
        <title>Tailed giant Tupanvirus possesses the most complete translational apparatus of the known virosphere.</title>
        <authorList>
            <person name="Abrahao J."/>
            <person name="Silva L."/>
            <person name="Silva L.S."/>
            <person name="Khalil J.Y.B."/>
            <person name="Rodrigues R."/>
            <person name="Arantes T."/>
            <person name="Assis F."/>
            <person name="Boratto P."/>
            <person name="Andrade M."/>
            <person name="Kroon E.G."/>
            <person name="Ribeiro B."/>
            <person name="Bergier I."/>
            <person name="Seligmann H."/>
            <person name="Ghigo E."/>
            <person name="Colson P."/>
            <person name="Levasseur A."/>
            <person name="Kroemer G."/>
            <person name="Raoult D."/>
            <person name="La Scola B."/>
        </authorList>
    </citation>
    <scope>NUCLEOTIDE SEQUENCE [LARGE SCALE GENOMIC DNA]</scope>
    <source>
        <strain evidence="2">Soda lake</strain>
    </source>
</reference>
<keyword evidence="1" id="KW-0472">Membrane</keyword>
<feature type="transmembrane region" description="Helical" evidence="1">
    <location>
        <begin position="50"/>
        <end position="75"/>
    </location>
</feature>
<keyword evidence="1" id="KW-0812">Transmembrane</keyword>
<feature type="transmembrane region" description="Helical" evidence="1">
    <location>
        <begin position="87"/>
        <end position="104"/>
    </location>
</feature>
<sequence>MKGLLLTAFFFTTLYMNLYKFPIMYHLRQGEHYPIFPWSLDPSPSMSSGIWLMAHLFSALVTVIVSTIMVAIGYTHCTPFFRRIQRTIYIVFALTILINIHHFGTASVPVAIAANGTPLLVSFYGMLRIEKYNLKWGGPMRRVDNNNNFYFVVHYVGIIIPILFELGMRLMQLTA</sequence>
<feature type="transmembrane region" description="Helical" evidence="1">
    <location>
        <begin position="110"/>
        <end position="127"/>
    </location>
</feature>
<accession>A0A6N1P1M2</accession>
<organism evidence="2">
    <name type="scientific">Tupanvirus soda lake</name>
    <dbReference type="NCBI Taxonomy" id="2126985"/>
    <lineage>
        <taxon>Viruses</taxon>
        <taxon>Varidnaviria</taxon>
        <taxon>Bamfordvirae</taxon>
        <taxon>Nucleocytoviricota</taxon>
        <taxon>Megaviricetes</taxon>
        <taxon>Imitervirales</taxon>
        <taxon>Mimiviridae</taxon>
        <taxon>Megamimivirinae</taxon>
        <taxon>Tupanvirus</taxon>
        <taxon>Tupanvirus salinum</taxon>
    </lineage>
</organism>
<evidence type="ECO:0000256" key="1">
    <source>
        <dbReference type="SAM" id="Phobius"/>
    </source>
</evidence>
<dbReference type="KEGG" id="vg:80519155"/>
<name>A0A6N1P1M2_9VIRU</name>